<dbReference type="GO" id="GO:0022857">
    <property type="term" value="F:transmembrane transporter activity"/>
    <property type="evidence" value="ECO:0007669"/>
    <property type="project" value="InterPro"/>
</dbReference>
<evidence type="ECO:0000256" key="3">
    <source>
        <dbReference type="ARBA" id="ARBA00022989"/>
    </source>
</evidence>
<dbReference type="Gene3D" id="1.20.1250.20">
    <property type="entry name" value="MFS general substrate transporter like domains"/>
    <property type="match status" value="1"/>
</dbReference>
<dbReference type="Gene3D" id="2.60.40.10">
    <property type="entry name" value="Immunoglobulins"/>
    <property type="match status" value="1"/>
</dbReference>
<evidence type="ECO:0000256" key="4">
    <source>
        <dbReference type="ARBA" id="ARBA00023136"/>
    </source>
</evidence>
<proteinExistence type="predicted"/>
<dbReference type="Gene3D" id="2.60.40.1120">
    <property type="entry name" value="Carboxypeptidase-like, regulatory domain"/>
    <property type="match status" value="1"/>
</dbReference>
<dbReference type="InterPro" id="IPR008969">
    <property type="entry name" value="CarboxyPept-like_regulatory"/>
</dbReference>
<feature type="transmembrane region" description="Helical" evidence="5">
    <location>
        <begin position="321"/>
        <end position="340"/>
    </location>
</feature>
<evidence type="ECO:0000313" key="7">
    <source>
        <dbReference type="EMBL" id="ARF53740.1"/>
    </source>
</evidence>
<feature type="transmembrane region" description="Helical" evidence="5">
    <location>
        <begin position="57"/>
        <end position="75"/>
    </location>
</feature>
<protein>
    <submittedName>
        <fullName evidence="7">MFS transporter</fullName>
    </submittedName>
</protein>
<dbReference type="SUPFAM" id="SSF49478">
    <property type="entry name" value="Cna protein B-type domain"/>
    <property type="match status" value="1"/>
</dbReference>
<dbReference type="InterPro" id="IPR011701">
    <property type="entry name" value="MFS"/>
</dbReference>
<feature type="transmembrane region" description="Helical" evidence="5">
    <location>
        <begin position="412"/>
        <end position="431"/>
    </location>
</feature>
<comment type="subcellular location">
    <subcellularLocation>
        <location evidence="1">Cell membrane</location>
        <topology evidence="1">Multi-pass membrane protein</topology>
    </subcellularLocation>
</comment>
<keyword evidence="4 5" id="KW-0472">Membrane</keyword>
<sequence>MSHAASAPDTATGRRNETVIVLALSLAAMVVSMMQTLPVPILGLIRGDLGTSTANVSWVTTATLLSAAVFTPLLGRFGDQHGKKPTLVAVLVVMVAGSVIAAVAGSLPLLILGRVLQGAATAIFPLALSVLREEVRPQKLPGAMALVSGTLAFGSGLALVATGLLTSGAHADYRNAFWMATGFAVLALLAVVFLVPATRHKTGGRTDFLGALTLGIALLLLLLPISQGHEWGWASGRTLGAFAGAVVMIAVWVLVELKVRAPLVDMQMFVHRPVLMANLAGILVGFGMFANFLGVSYLVQIPKALTGFGFDASILRASVEFLLPGAIVSLLASPLGGRLVRHRGPRFVLAMAAVFGAAGFGWLALEHTHTASVIGAGLLTGAAVSFGYAAMPAVIMASVPHHQSGIANGINSISRSTGSAIGSAVVTTILASKTIEHLPAGVPPLPAESGFTLTFGIGAVAFALVAVIGWLGLRGQHGPRAAEAGDASAETSSTPVVGMAVADAVAEPAVQADAPPANVLQDDAPVADALPAGPGFHGLVRDADGEVLGGVALALVSPDGRQVGRTVSHPDGRYALDAPAAGPYILIAAADGHQPQAATVTATAAPVAYGVRLARAAEPAGLHVRGTVRAGEGGRRLPDARLTLVDAAGNVVCTTITDADGAYAFTDLTAGEYSLIASGYPPVASALAVEGRGTDGFDMALAHPVAP</sequence>
<dbReference type="Pfam" id="PF13620">
    <property type="entry name" value="CarboxypepD_reg"/>
    <property type="match status" value="2"/>
</dbReference>
<evidence type="ECO:0000256" key="1">
    <source>
        <dbReference type="ARBA" id="ARBA00004651"/>
    </source>
</evidence>
<dbReference type="PANTHER" id="PTHR23501:SF197">
    <property type="entry name" value="COMD"/>
    <property type="match status" value="1"/>
</dbReference>
<dbReference type="GO" id="GO:0005975">
    <property type="term" value="P:carbohydrate metabolic process"/>
    <property type="evidence" value="ECO:0007669"/>
    <property type="project" value="UniProtKB-ARBA"/>
</dbReference>
<dbReference type="GO" id="GO:0005886">
    <property type="term" value="C:plasma membrane"/>
    <property type="evidence" value="ECO:0007669"/>
    <property type="project" value="UniProtKB-SubCell"/>
</dbReference>
<name>A0A1V0TLJ5_9ACTN</name>
<feature type="transmembrane region" description="Helical" evidence="5">
    <location>
        <begin position="238"/>
        <end position="255"/>
    </location>
</feature>
<keyword evidence="2 5" id="KW-0812">Transmembrane</keyword>
<feature type="transmembrane region" description="Helical" evidence="5">
    <location>
        <begin position="371"/>
        <end position="391"/>
    </location>
</feature>
<reference evidence="7 8" key="1">
    <citation type="submission" date="2017-04" db="EMBL/GenBank/DDBJ databases">
        <title>Complete Genome Sequence of Streptomyces gilvosporeus F607, a Capable Producer of Natamycin.</title>
        <authorList>
            <person name="Zong G."/>
            <person name="Zhong C."/>
            <person name="Fu J."/>
            <person name="Qin R."/>
            <person name="Cao G."/>
        </authorList>
    </citation>
    <scope>NUCLEOTIDE SEQUENCE [LARGE SCALE GENOMIC DNA]</scope>
    <source>
        <strain evidence="7 8">F607</strain>
    </source>
</reference>
<dbReference type="STRING" id="553510.B1H19_05715"/>
<feature type="transmembrane region" description="Helical" evidence="5">
    <location>
        <begin position="208"/>
        <end position="226"/>
    </location>
</feature>
<dbReference type="EMBL" id="CP020569">
    <property type="protein sequence ID" value="ARF53740.1"/>
    <property type="molecule type" value="Genomic_DNA"/>
</dbReference>
<dbReference type="SUPFAM" id="SSF49464">
    <property type="entry name" value="Carboxypeptidase regulatory domain-like"/>
    <property type="match status" value="1"/>
</dbReference>
<feature type="transmembrane region" description="Helical" evidence="5">
    <location>
        <begin position="20"/>
        <end position="45"/>
    </location>
</feature>
<dbReference type="CDD" id="cd17504">
    <property type="entry name" value="MFS_MMR_MDR_like"/>
    <property type="match status" value="1"/>
</dbReference>
<dbReference type="PANTHER" id="PTHR23501">
    <property type="entry name" value="MAJOR FACILITATOR SUPERFAMILY"/>
    <property type="match status" value="1"/>
</dbReference>
<evidence type="ECO:0000259" key="6">
    <source>
        <dbReference type="PROSITE" id="PS50850"/>
    </source>
</evidence>
<dbReference type="OrthoDB" id="4484751at2"/>
<organism evidence="7 8">
    <name type="scientific">Streptomyces gilvosporeus</name>
    <dbReference type="NCBI Taxonomy" id="553510"/>
    <lineage>
        <taxon>Bacteria</taxon>
        <taxon>Bacillati</taxon>
        <taxon>Actinomycetota</taxon>
        <taxon>Actinomycetes</taxon>
        <taxon>Kitasatosporales</taxon>
        <taxon>Streptomycetaceae</taxon>
        <taxon>Streptomyces</taxon>
    </lineage>
</organism>
<evidence type="ECO:0000256" key="5">
    <source>
        <dbReference type="SAM" id="Phobius"/>
    </source>
</evidence>
<dbReference type="Proteomes" id="UP000192726">
    <property type="component" value="Chromosome"/>
</dbReference>
<dbReference type="InterPro" id="IPR020846">
    <property type="entry name" value="MFS_dom"/>
</dbReference>
<feature type="transmembrane region" description="Helical" evidence="5">
    <location>
        <begin position="87"/>
        <end position="105"/>
    </location>
</feature>
<feature type="transmembrane region" description="Helical" evidence="5">
    <location>
        <begin position="143"/>
        <end position="165"/>
    </location>
</feature>
<dbReference type="PROSITE" id="PS50850">
    <property type="entry name" value="MFS"/>
    <property type="match status" value="1"/>
</dbReference>
<keyword evidence="8" id="KW-1185">Reference proteome</keyword>
<gene>
    <name evidence="7" type="ORF">B1H19_05715</name>
</gene>
<dbReference type="SUPFAM" id="SSF103473">
    <property type="entry name" value="MFS general substrate transporter"/>
    <property type="match status" value="1"/>
</dbReference>
<feature type="transmembrane region" description="Helical" evidence="5">
    <location>
        <begin position="347"/>
        <end position="365"/>
    </location>
</feature>
<feature type="domain" description="Major facilitator superfamily (MFS) profile" evidence="6">
    <location>
        <begin position="20"/>
        <end position="477"/>
    </location>
</feature>
<dbReference type="InterPro" id="IPR013783">
    <property type="entry name" value="Ig-like_fold"/>
</dbReference>
<dbReference type="KEGG" id="sgv:B1H19_05715"/>
<feature type="transmembrane region" description="Helical" evidence="5">
    <location>
        <begin position="111"/>
        <end position="131"/>
    </location>
</feature>
<dbReference type="AlphaFoldDB" id="A0A1V0TLJ5"/>
<evidence type="ECO:0000256" key="2">
    <source>
        <dbReference type="ARBA" id="ARBA00022692"/>
    </source>
</evidence>
<accession>A0A1V0TLJ5</accession>
<dbReference type="Pfam" id="PF07690">
    <property type="entry name" value="MFS_1"/>
    <property type="match status" value="1"/>
</dbReference>
<dbReference type="InterPro" id="IPR036259">
    <property type="entry name" value="MFS_trans_sf"/>
</dbReference>
<feature type="transmembrane region" description="Helical" evidence="5">
    <location>
        <begin position="275"/>
        <end position="301"/>
    </location>
</feature>
<feature type="transmembrane region" description="Helical" evidence="5">
    <location>
        <begin position="451"/>
        <end position="473"/>
    </location>
</feature>
<evidence type="ECO:0000313" key="8">
    <source>
        <dbReference type="Proteomes" id="UP000192726"/>
    </source>
</evidence>
<keyword evidence="3 5" id="KW-1133">Transmembrane helix</keyword>
<feature type="transmembrane region" description="Helical" evidence="5">
    <location>
        <begin position="177"/>
        <end position="196"/>
    </location>
</feature>